<reference evidence="2" key="1">
    <citation type="submission" date="2018-05" db="EMBL/GenBank/DDBJ databases">
        <authorList>
            <person name="Lanie J.A."/>
            <person name="Ng W.-L."/>
            <person name="Kazmierczak K.M."/>
            <person name="Andrzejewski T.M."/>
            <person name="Davidsen T.M."/>
            <person name="Wayne K.J."/>
            <person name="Tettelin H."/>
            <person name="Glass J.I."/>
            <person name="Rusch D."/>
            <person name="Podicherti R."/>
            <person name="Tsui H.-C.T."/>
            <person name="Winkler M.E."/>
        </authorList>
    </citation>
    <scope>NUCLEOTIDE SEQUENCE</scope>
</reference>
<feature type="transmembrane region" description="Helical" evidence="1">
    <location>
        <begin position="23"/>
        <end position="44"/>
    </location>
</feature>
<dbReference type="EMBL" id="UINC01191923">
    <property type="protein sequence ID" value="SVE06805.1"/>
    <property type="molecule type" value="Genomic_DNA"/>
</dbReference>
<keyword evidence="1" id="KW-0812">Transmembrane</keyword>
<protein>
    <submittedName>
        <fullName evidence="2">Uncharacterized protein</fullName>
    </submittedName>
</protein>
<sequence>YDRATQRDLASDKYIEMDQYTQINWISLGVMGGIWLYAVVDSYLDARKQIKDFKRKKNI</sequence>
<evidence type="ECO:0000313" key="2">
    <source>
        <dbReference type="EMBL" id="SVE06805.1"/>
    </source>
</evidence>
<feature type="non-terminal residue" evidence="2">
    <location>
        <position position="1"/>
    </location>
</feature>
<evidence type="ECO:0000256" key="1">
    <source>
        <dbReference type="SAM" id="Phobius"/>
    </source>
</evidence>
<keyword evidence="1" id="KW-1133">Transmembrane helix</keyword>
<keyword evidence="1" id="KW-0472">Membrane</keyword>
<dbReference type="AlphaFoldDB" id="A0A383AHY2"/>
<name>A0A383AHY2_9ZZZZ</name>
<organism evidence="2">
    <name type="scientific">marine metagenome</name>
    <dbReference type="NCBI Taxonomy" id="408172"/>
    <lineage>
        <taxon>unclassified sequences</taxon>
        <taxon>metagenomes</taxon>
        <taxon>ecological metagenomes</taxon>
    </lineage>
</organism>
<proteinExistence type="predicted"/>
<accession>A0A383AHY2</accession>
<gene>
    <name evidence="2" type="ORF">METZ01_LOCUS459659</name>
</gene>